<dbReference type="SUPFAM" id="SSF52172">
    <property type="entry name" value="CheY-like"/>
    <property type="match status" value="1"/>
</dbReference>
<evidence type="ECO:0000256" key="1">
    <source>
        <dbReference type="ARBA" id="ARBA00022553"/>
    </source>
</evidence>
<dbReference type="InterPro" id="IPR058245">
    <property type="entry name" value="NreC/VraR/RcsB-like_REC"/>
</dbReference>
<dbReference type="InterPro" id="IPR000792">
    <property type="entry name" value="Tscrpt_reg_LuxR_C"/>
</dbReference>
<evidence type="ECO:0000313" key="7">
    <source>
        <dbReference type="Proteomes" id="UP000199058"/>
    </source>
</evidence>
<sequence>MNTFLIADDHPLFREAMMDVVASTFPGSQLLQTENLAKTLEVTQQREDLDLLLLDLKMPGMQGFEGIKQIHAQRPTLPVVIISAEDDRQVVLGAMNAGAIGFISKASPREEMARALQQLLTGQVYLPSHSIRQTDLEITSKEPQPLAWQQLTKKQLEVLERMALGESNKQIAWHLNIAETTVKGHVAAIMSKLGIKNRVHLALTAQKHFSTQ</sequence>
<reference evidence="6 7" key="1">
    <citation type="submission" date="2016-10" db="EMBL/GenBank/DDBJ databases">
        <authorList>
            <person name="de Groot N.N."/>
        </authorList>
    </citation>
    <scope>NUCLEOTIDE SEQUENCE [LARGE SCALE GENOMIC DNA]</scope>
    <source>
        <strain evidence="6 7">DSM 18438</strain>
    </source>
</reference>
<dbReference type="Pfam" id="PF00072">
    <property type="entry name" value="Response_reg"/>
    <property type="match status" value="1"/>
</dbReference>
<dbReference type="InterPro" id="IPR016032">
    <property type="entry name" value="Sig_transdc_resp-reg_C-effctor"/>
</dbReference>
<proteinExistence type="predicted"/>
<dbReference type="CDD" id="cd17535">
    <property type="entry name" value="REC_NarL-like"/>
    <property type="match status" value="1"/>
</dbReference>
<dbReference type="EMBL" id="FOLH01000003">
    <property type="protein sequence ID" value="SFC13279.1"/>
    <property type="molecule type" value="Genomic_DNA"/>
</dbReference>
<dbReference type="SMART" id="SM00421">
    <property type="entry name" value="HTH_LUXR"/>
    <property type="match status" value="1"/>
</dbReference>
<dbReference type="PROSITE" id="PS50110">
    <property type="entry name" value="RESPONSE_REGULATORY"/>
    <property type="match status" value="1"/>
</dbReference>
<dbReference type="Proteomes" id="UP000199058">
    <property type="component" value="Unassembled WGS sequence"/>
</dbReference>
<dbReference type="InterPro" id="IPR011006">
    <property type="entry name" value="CheY-like_superfamily"/>
</dbReference>
<dbReference type="GO" id="GO:0000160">
    <property type="term" value="P:phosphorelay signal transduction system"/>
    <property type="evidence" value="ECO:0007669"/>
    <property type="project" value="InterPro"/>
</dbReference>
<dbReference type="Pfam" id="PF00196">
    <property type="entry name" value="GerE"/>
    <property type="match status" value="1"/>
</dbReference>
<accession>A0A1I1GND4</accession>
<dbReference type="AlphaFoldDB" id="A0A1I1GND4"/>
<keyword evidence="7" id="KW-1185">Reference proteome</keyword>
<dbReference type="InterPro" id="IPR051015">
    <property type="entry name" value="EvgA-like"/>
</dbReference>
<dbReference type="GO" id="GO:0003677">
    <property type="term" value="F:DNA binding"/>
    <property type="evidence" value="ECO:0007669"/>
    <property type="project" value="UniProtKB-KW"/>
</dbReference>
<keyword evidence="1 3" id="KW-0597">Phosphoprotein</keyword>
<evidence type="ECO:0000259" key="4">
    <source>
        <dbReference type="PROSITE" id="PS50043"/>
    </source>
</evidence>
<dbReference type="PANTHER" id="PTHR45566">
    <property type="entry name" value="HTH-TYPE TRANSCRIPTIONAL REGULATOR YHJB-RELATED"/>
    <property type="match status" value="1"/>
</dbReference>
<keyword evidence="2" id="KW-0238">DNA-binding</keyword>
<evidence type="ECO:0000256" key="2">
    <source>
        <dbReference type="ARBA" id="ARBA00023125"/>
    </source>
</evidence>
<evidence type="ECO:0000313" key="6">
    <source>
        <dbReference type="EMBL" id="SFC13279.1"/>
    </source>
</evidence>
<name>A0A1I1GND4_9GAMM</name>
<dbReference type="PANTHER" id="PTHR45566:SF1">
    <property type="entry name" value="HTH-TYPE TRANSCRIPTIONAL REGULATOR YHJB-RELATED"/>
    <property type="match status" value="1"/>
</dbReference>
<dbReference type="RefSeq" id="WP_091961579.1">
    <property type="nucleotide sequence ID" value="NZ_FOLH01000003.1"/>
</dbReference>
<organism evidence="6 7">
    <name type="scientific">Marinospirillum celere</name>
    <dbReference type="NCBI Taxonomy" id="1122252"/>
    <lineage>
        <taxon>Bacteria</taxon>
        <taxon>Pseudomonadati</taxon>
        <taxon>Pseudomonadota</taxon>
        <taxon>Gammaproteobacteria</taxon>
        <taxon>Oceanospirillales</taxon>
        <taxon>Oceanospirillaceae</taxon>
        <taxon>Marinospirillum</taxon>
    </lineage>
</organism>
<gene>
    <name evidence="6" type="ORF">SAMN05660443_1548</name>
</gene>
<feature type="modified residue" description="4-aspartylphosphate" evidence="3">
    <location>
        <position position="55"/>
    </location>
</feature>
<dbReference type="InterPro" id="IPR001789">
    <property type="entry name" value="Sig_transdc_resp-reg_receiver"/>
</dbReference>
<dbReference type="Gene3D" id="3.40.50.2300">
    <property type="match status" value="1"/>
</dbReference>
<evidence type="ECO:0000259" key="5">
    <source>
        <dbReference type="PROSITE" id="PS50110"/>
    </source>
</evidence>
<dbReference type="CDD" id="cd06170">
    <property type="entry name" value="LuxR_C_like"/>
    <property type="match status" value="1"/>
</dbReference>
<feature type="domain" description="HTH luxR-type" evidence="4">
    <location>
        <begin position="144"/>
        <end position="209"/>
    </location>
</feature>
<dbReference type="PROSITE" id="PS00622">
    <property type="entry name" value="HTH_LUXR_1"/>
    <property type="match status" value="1"/>
</dbReference>
<dbReference type="OrthoDB" id="9814495at2"/>
<dbReference type="GO" id="GO:0006355">
    <property type="term" value="P:regulation of DNA-templated transcription"/>
    <property type="evidence" value="ECO:0007669"/>
    <property type="project" value="InterPro"/>
</dbReference>
<dbReference type="PROSITE" id="PS50043">
    <property type="entry name" value="HTH_LUXR_2"/>
    <property type="match status" value="1"/>
</dbReference>
<protein>
    <submittedName>
        <fullName evidence="6">Two component transcriptional regulator, LuxR family</fullName>
    </submittedName>
</protein>
<dbReference type="PRINTS" id="PR00038">
    <property type="entry name" value="HTHLUXR"/>
</dbReference>
<evidence type="ECO:0000256" key="3">
    <source>
        <dbReference type="PROSITE-ProRule" id="PRU00169"/>
    </source>
</evidence>
<feature type="domain" description="Response regulatory" evidence="5">
    <location>
        <begin position="3"/>
        <end position="120"/>
    </location>
</feature>
<dbReference type="SMART" id="SM00448">
    <property type="entry name" value="REC"/>
    <property type="match status" value="1"/>
</dbReference>
<dbReference type="STRING" id="1122252.SAMN05660443_1548"/>
<dbReference type="SUPFAM" id="SSF46894">
    <property type="entry name" value="C-terminal effector domain of the bipartite response regulators"/>
    <property type="match status" value="1"/>
</dbReference>